<keyword evidence="8" id="KW-1185">Reference proteome</keyword>
<dbReference type="GO" id="GO:0003677">
    <property type="term" value="F:DNA binding"/>
    <property type="evidence" value="ECO:0007669"/>
    <property type="project" value="UniProtKB-UniRule"/>
</dbReference>
<evidence type="ECO:0000256" key="2">
    <source>
        <dbReference type="ARBA" id="ARBA00022771"/>
    </source>
</evidence>
<dbReference type="Proteomes" id="UP000887575">
    <property type="component" value="Unassembled WGS sequence"/>
</dbReference>
<feature type="region of interest" description="Disordered" evidence="6">
    <location>
        <begin position="62"/>
        <end position="85"/>
    </location>
</feature>
<dbReference type="InterPro" id="IPR006612">
    <property type="entry name" value="THAP_Znf"/>
</dbReference>
<proteinExistence type="predicted"/>
<feature type="compositionally biased region" description="Basic and acidic residues" evidence="6">
    <location>
        <begin position="62"/>
        <end position="78"/>
    </location>
</feature>
<name>A0AAF3J1L8_9BILA</name>
<dbReference type="AlphaFoldDB" id="A0AAF3J1L8"/>
<evidence type="ECO:0000256" key="5">
    <source>
        <dbReference type="PROSITE-ProRule" id="PRU00309"/>
    </source>
</evidence>
<keyword evidence="2 5" id="KW-0863">Zinc-finger</keyword>
<accession>A0AAF3J1L8</accession>
<protein>
    <submittedName>
        <fullName evidence="9">THAP-type domain-containing protein</fullName>
    </submittedName>
</protein>
<keyword evidence="1" id="KW-0479">Metal-binding</keyword>
<feature type="domain" description="THAP-type" evidence="7">
    <location>
        <begin position="144"/>
        <end position="229"/>
    </location>
</feature>
<organism evidence="8 9">
    <name type="scientific">Mesorhabditis belari</name>
    <dbReference type="NCBI Taxonomy" id="2138241"/>
    <lineage>
        <taxon>Eukaryota</taxon>
        <taxon>Metazoa</taxon>
        <taxon>Ecdysozoa</taxon>
        <taxon>Nematoda</taxon>
        <taxon>Chromadorea</taxon>
        <taxon>Rhabditida</taxon>
        <taxon>Rhabditina</taxon>
        <taxon>Rhabditomorpha</taxon>
        <taxon>Rhabditoidea</taxon>
        <taxon>Rhabditidae</taxon>
        <taxon>Mesorhabditinae</taxon>
        <taxon>Mesorhabditis</taxon>
    </lineage>
</organism>
<evidence type="ECO:0000313" key="8">
    <source>
        <dbReference type="Proteomes" id="UP000887575"/>
    </source>
</evidence>
<evidence type="ECO:0000259" key="7">
    <source>
        <dbReference type="PROSITE" id="PS50950"/>
    </source>
</evidence>
<evidence type="ECO:0000256" key="3">
    <source>
        <dbReference type="ARBA" id="ARBA00022833"/>
    </source>
</evidence>
<keyword evidence="4 5" id="KW-0238">DNA-binding</keyword>
<reference evidence="9" key="1">
    <citation type="submission" date="2024-02" db="UniProtKB">
        <authorList>
            <consortium name="WormBaseParasite"/>
        </authorList>
    </citation>
    <scope>IDENTIFICATION</scope>
</reference>
<dbReference type="WBParaSite" id="MBELARI_LOCUS10552">
    <property type="protein sequence ID" value="MBELARI_LOCUS10552"/>
    <property type="gene ID" value="MBELARI_LOCUS10552"/>
</dbReference>
<dbReference type="GO" id="GO:0008270">
    <property type="term" value="F:zinc ion binding"/>
    <property type="evidence" value="ECO:0007669"/>
    <property type="project" value="UniProtKB-KW"/>
</dbReference>
<evidence type="ECO:0000256" key="4">
    <source>
        <dbReference type="ARBA" id="ARBA00023125"/>
    </source>
</evidence>
<dbReference type="PROSITE" id="PS50950">
    <property type="entry name" value="ZF_THAP"/>
    <property type="match status" value="1"/>
</dbReference>
<evidence type="ECO:0000256" key="6">
    <source>
        <dbReference type="SAM" id="MobiDB-lite"/>
    </source>
</evidence>
<keyword evidence="3" id="KW-0862">Zinc</keyword>
<sequence length="526" mass="60494">MPRSARLGNGVRGVLREHLSRHVVYEELPAPPNEPFYEENQGEEEFLTIDASGMVIEEEVVEQAKRMEESSKEDDQGRNGRPSSSVEVLYASCPPDLNFEHIKRMTNSPLNGEDIEITRNSDGVLRIRTLAISNQDQKSHYNLHETQICGVCSREIAVREIFFNFPDCLDRRRIWGSILGFQYQEILRVKHSKHITQLPICTDHFSEECYRQFNYNKAAIEALGVPKGSSPRKLPIKMKPWKCTVCSFFSFSVNETHSHMLETHGDDQELFIGNKMGVACPFCRKCTYGYRTPQGFQRHMNASPTEHGHLRKIWEQARSNCRSAYLEPLYQWNSWSEKNVCLAYYGCLPLMKPNRKRSAPSPKDNTLKVIKVHQQSSLENNPENNAQPAYPELLQENVLTDHFYSESQEQVNKAYRKIEISPQKGNRPQLTTLEEVLVNEPTGVVYEGEEVMTRPFTYTLPPLPPQTIDDEKLQRRQAAAIEARLRLFGETSSVELPTGYCQIETEDGPRLIRVHRSSKKLASFRK</sequence>
<evidence type="ECO:0000256" key="1">
    <source>
        <dbReference type="ARBA" id="ARBA00022723"/>
    </source>
</evidence>
<evidence type="ECO:0000313" key="9">
    <source>
        <dbReference type="WBParaSite" id="MBELARI_LOCUS10552"/>
    </source>
</evidence>